<keyword evidence="9" id="KW-0576">Peroxisome</keyword>
<evidence type="ECO:0000256" key="2">
    <source>
        <dbReference type="ARBA" id="ARBA00004549"/>
    </source>
</evidence>
<dbReference type="Pfam" id="PF12827">
    <property type="entry name" value="Peroxin-22"/>
    <property type="match status" value="1"/>
</dbReference>
<evidence type="ECO:0000256" key="9">
    <source>
        <dbReference type="ARBA" id="ARBA00023140"/>
    </source>
</evidence>
<comment type="function">
    <text evidence="1">Involved in peroxisome biogenesis.</text>
</comment>
<keyword evidence="7" id="KW-1133">Transmembrane helix</keyword>
<keyword evidence="6" id="KW-0812">Transmembrane</keyword>
<proteinExistence type="inferred from homology"/>
<evidence type="ECO:0000256" key="3">
    <source>
        <dbReference type="ARBA" id="ARBA00009642"/>
    </source>
</evidence>
<evidence type="ECO:0000256" key="1">
    <source>
        <dbReference type="ARBA" id="ARBA00003659"/>
    </source>
</evidence>
<evidence type="ECO:0000256" key="4">
    <source>
        <dbReference type="ARBA" id="ARBA00018967"/>
    </source>
</evidence>
<evidence type="ECO:0000256" key="8">
    <source>
        <dbReference type="ARBA" id="ARBA00023136"/>
    </source>
</evidence>
<dbReference type="OrthoDB" id="4014227at2759"/>
<organism evidence="10 11">
    <name type="scientific">Babjeviella inositovora NRRL Y-12698</name>
    <dbReference type="NCBI Taxonomy" id="984486"/>
    <lineage>
        <taxon>Eukaryota</taxon>
        <taxon>Fungi</taxon>
        <taxon>Dikarya</taxon>
        <taxon>Ascomycota</taxon>
        <taxon>Saccharomycotina</taxon>
        <taxon>Pichiomycetes</taxon>
        <taxon>Serinales incertae sedis</taxon>
        <taxon>Babjeviella</taxon>
    </lineage>
</organism>
<evidence type="ECO:0000313" key="10">
    <source>
        <dbReference type="EMBL" id="ODQ77367.1"/>
    </source>
</evidence>
<dbReference type="GO" id="GO:0005778">
    <property type="term" value="C:peroxisomal membrane"/>
    <property type="evidence" value="ECO:0007669"/>
    <property type="project" value="UniProtKB-SubCell"/>
</dbReference>
<dbReference type="GO" id="GO:0007031">
    <property type="term" value="P:peroxisome organization"/>
    <property type="evidence" value="ECO:0007669"/>
    <property type="project" value="UniProtKB-KW"/>
</dbReference>
<dbReference type="InterPro" id="IPR024359">
    <property type="entry name" value="Peroxin-22"/>
</dbReference>
<sequence length="184" mass="21037">MLLYKRKRNAILASLAVTVIAGIVYAVNKLSTEENDMELSREMLQLSQPLTEKRYTTKAITVVLTSSIIAARLPLEELLHHSNNIVFVLPPKLRKAELFADQRLMSRKGVNGVIHKYKIIECDNARGMWFVVKHLKPDTLIVCEDDLPLHCEMPQEINNFVRDVVILEQNSNAVYESVMPYFKA</sequence>
<keyword evidence="5" id="KW-0962">Peroxisome biogenesis</keyword>
<gene>
    <name evidence="10" type="ORF">BABINDRAFT_163622</name>
</gene>
<evidence type="ECO:0000256" key="7">
    <source>
        <dbReference type="ARBA" id="ARBA00022989"/>
    </source>
</evidence>
<dbReference type="Gene3D" id="3.40.50.11730">
    <property type="entry name" value="Peroxisome assembly protein 22"/>
    <property type="match status" value="1"/>
</dbReference>
<evidence type="ECO:0000256" key="5">
    <source>
        <dbReference type="ARBA" id="ARBA00022593"/>
    </source>
</evidence>
<dbReference type="AlphaFoldDB" id="A0A1E3QK39"/>
<keyword evidence="8" id="KW-0472">Membrane</keyword>
<name>A0A1E3QK39_9ASCO</name>
<reference evidence="11" key="1">
    <citation type="submission" date="2016-05" db="EMBL/GenBank/DDBJ databases">
        <title>Comparative genomics of biotechnologically important yeasts.</title>
        <authorList>
            <consortium name="DOE Joint Genome Institute"/>
            <person name="Riley R."/>
            <person name="Haridas S."/>
            <person name="Wolfe K.H."/>
            <person name="Lopes M.R."/>
            <person name="Hittinger C.T."/>
            <person name="Goker M."/>
            <person name="Salamov A."/>
            <person name="Wisecaver J."/>
            <person name="Long T.M."/>
            <person name="Aerts A.L."/>
            <person name="Barry K."/>
            <person name="Choi C."/>
            <person name="Clum A."/>
            <person name="Coughlan A.Y."/>
            <person name="Deshpande S."/>
            <person name="Douglass A.P."/>
            <person name="Hanson S.J."/>
            <person name="Klenk H.-P."/>
            <person name="Labutti K."/>
            <person name="Lapidus A."/>
            <person name="Lindquist E."/>
            <person name="Lipzen A."/>
            <person name="Meier-Kolthoff J.P."/>
            <person name="Ohm R.A."/>
            <person name="Otillar R.P."/>
            <person name="Pangilinan J."/>
            <person name="Peng Y."/>
            <person name="Rokas A."/>
            <person name="Rosa C.A."/>
            <person name="Scheuner C."/>
            <person name="Sibirny A.A."/>
            <person name="Slot J.C."/>
            <person name="Stielow J.B."/>
            <person name="Sun H."/>
            <person name="Kurtzman C.P."/>
            <person name="Blackwell M."/>
            <person name="Grigoriev I.V."/>
            <person name="Jeffries T.W."/>
        </authorList>
    </citation>
    <scope>NUCLEOTIDE SEQUENCE [LARGE SCALE GENOMIC DNA]</scope>
    <source>
        <strain evidence="11">NRRL Y-12698</strain>
    </source>
</reference>
<comment type="subcellular location">
    <subcellularLocation>
        <location evidence="2">Peroxisome membrane</location>
        <topology evidence="2">Single-pass membrane protein</topology>
    </subcellularLocation>
</comment>
<evidence type="ECO:0000256" key="6">
    <source>
        <dbReference type="ARBA" id="ARBA00022692"/>
    </source>
</evidence>
<dbReference type="Proteomes" id="UP000094336">
    <property type="component" value="Unassembled WGS sequence"/>
</dbReference>
<keyword evidence="11" id="KW-1185">Reference proteome</keyword>
<comment type="similarity">
    <text evidence="3">Belongs to the peroxin-22 family.</text>
</comment>
<evidence type="ECO:0000313" key="11">
    <source>
        <dbReference type="Proteomes" id="UP000094336"/>
    </source>
</evidence>
<dbReference type="EMBL" id="KV454441">
    <property type="protein sequence ID" value="ODQ77367.1"/>
    <property type="molecule type" value="Genomic_DNA"/>
</dbReference>
<accession>A0A1E3QK39</accession>
<dbReference type="RefSeq" id="XP_018982695.1">
    <property type="nucleotide sequence ID" value="XM_019130013.1"/>
</dbReference>
<protein>
    <recommendedName>
        <fullName evidence="4">Peroxisome assembly protein 22</fullName>
    </recommendedName>
</protein>
<dbReference type="GeneID" id="30147866"/>
<dbReference type="InterPro" id="IPR038613">
    <property type="entry name" value="Peroxin-22_C_sf"/>
</dbReference>